<comment type="caution">
    <text evidence="3">The sequence shown here is derived from an EMBL/GenBank/DDBJ whole genome shotgun (WGS) entry which is preliminary data.</text>
</comment>
<dbReference type="SMART" id="SM00365">
    <property type="entry name" value="LRR_SD22"/>
    <property type="match status" value="4"/>
</dbReference>
<dbReference type="Gene3D" id="3.80.10.10">
    <property type="entry name" value="Ribonuclease Inhibitor"/>
    <property type="match status" value="1"/>
</dbReference>
<reference evidence="4 6" key="2">
    <citation type="submission" date="2024-07" db="EMBL/GenBank/DDBJ databases">
        <authorList>
            <person name="Akdeniz Z."/>
        </authorList>
    </citation>
    <scope>NUCLEOTIDE SEQUENCE [LARGE SCALE GENOMIC DNA]</scope>
</reference>
<dbReference type="PANTHER" id="PTHR46652">
    <property type="entry name" value="LEUCINE-RICH REPEAT AND IQ DOMAIN-CONTAINING PROTEIN 1-RELATED"/>
    <property type="match status" value="1"/>
</dbReference>
<dbReference type="SUPFAM" id="SSF52058">
    <property type="entry name" value="L domain-like"/>
    <property type="match status" value="1"/>
</dbReference>
<sequence length="224" mass="26080">MLVDISPLSRLTNLKQLNITCNQIVDISPIQYLTNLQRLSMSHNAITDLSPLKNLQNLTKLLCSSNQIHQITVLHYLSNLEYLAIDNNFISDLFPLRSKSLLKYLYLSNNQIYTLYPLQIHQFINLDVSSNKILSKDSVLCESNKLVFSPQKELSDSEINISKAIGAVLLSNRLKYQIQIINKTQKLDLKFIGLRKYIKEQIWRYSDFVFRKTQFIEFYDEGNQ</sequence>
<dbReference type="PROSITE" id="PS51450">
    <property type="entry name" value="LRR"/>
    <property type="match status" value="3"/>
</dbReference>
<dbReference type="Pfam" id="PF00560">
    <property type="entry name" value="LRR_1"/>
    <property type="match status" value="1"/>
</dbReference>
<dbReference type="PANTHER" id="PTHR46652:SF3">
    <property type="entry name" value="LEUCINE-RICH REPEAT-CONTAINING PROTEIN 9"/>
    <property type="match status" value="1"/>
</dbReference>
<dbReference type="AlphaFoldDB" id="A0AA86UE76"/>
<evidence type="ECO:0000313" key="3">
    <source>
        <dbReference type="EMBL" id="CAI9937888.1"/>
    </source>
</evidence>
<accession>A0AA86UE76</accession>
<reference evidence="3" key="1">
    <citation type="submission" date="2023-06" db="EMBL/GenBank/DDBJ databases">
        <authorList>
            <person name="Kurt Z."/>
        </authorList>
    </citation>
    <scope>NUCLEOTIDE SEQUENCE</scope>
</reference>
<evidence type="ECO:0000256" key="2">
    <source>
        <dbReference type="ARBA" id="ARBA00022737"/>
    </source>
</evidence>
<evidence type="ECO:0000313" key="5">
    <source>
        <dbReference type="EMBL" id="CAL6052065.1"/>
    </source>
</evidence>
<dbReference type="InterPro" id="IPR001611">
    <property type="entry name" value="Leu-rich_rpt"/>
</dbReference>
<gene>
    <name evidence="4" type="ORF">HINF_LOCUS24299</name>
    <name evidence="3" type="ORF">HINF_LOCUS25533</name>
    <name evidence="5" type="ORF">HINF_LOCUS44672</name>
</gene>
<dbReference type="InterPro" id="IPR032675">
    <property type="entry name" value="LRR_dom_sf"/>
</dbReference>
<evidence type="ECO:0000256" key="1">
    <source>
        <dbReference type="ARBA" id="ARBA00022614"/>
    </source>
</evidence>
<dbReference type="EMBL" id="CAXDID020000071">
    <property type="protein sequence ID" value="CAL6014510.1"/>
    <property type="molecule type" value="Genomic_DNA"/>
</dbReference>
<keyword evidence="1" id="KW-0433">Leucine-rich repeat</keyword>
<dbReference type="InterPro" id="IPR025875">
    <property type="entry name" value="Leu-rich_rpt_4"/>
</dbReference>
<evidence type="ECO:0000313" key="6">
    <source>
        <dbReference type="Proteomes" id="UP001642409"/>
    </source>
</evidence>
<protein>
    <submittedName>
        <fullName evidence="3">Uncharacterized protein</fullName>
    </submittedName>
</protein>
<proteinExistence type="predicted"/>
<dbReference type="Proteomes" id="UP001642409">
    <property type="component" value="Unassembled WGS sequence"/>
</dbReference>
<dbReference type="EMBL" id="CATOUU010000653">
    <property type="protein sequence ID" value="CAI9937888.1"/>
    <property type="molecule type" value="Genomic_DNA"/>
</dbReference>
<evidence type="ECO:0000313" key="4">
    <source>
        <dbReference type="EMBL" id="CAL6014510.1"/>
    </source>
</evidence>
<name>A0AA86UE76_9EUKA</name>
<dbReference type="Pfam" id="PF12799">
    <property type="entry name" value="LRR_4"/>
    <property type="match status" value="1"/>
</dbReference>
<dbReference type="EMBL" id="CAXDID020000190">
    <property type="protein sequence ID" value="CAL6052065.1"/>
    <property type="molecule type" value="Genomic_DNA"/>
</dbReference>
<organism evidence="3">
    <name type="scientific">Hexamita inflata</name>
    <dbReference type="NCBI Taxonomy" id="28002"/>
    <lineage>
        <taxon>Eukaryota</taxon>
        <taxon>Metamonada</taxon>
        <taxon>Diplomonadida</taxon>
        <taxon>Hexamitidae</taxon>
        <taxon>Hexamitinae</taxon>
        <taxon>Hexamita</taxon>
    </lineage>
</organism>
<keyword evidence="6" id="KW-1185">Reference proteome</keyword>
<dbReference type="InterPro" id="IPR050836">
    <property type="entry name" value="SDS22/Internalin_LRR"/>
</dbReference>
<keyword evidence="2" id="KW-0677">Repeat</keyword>